<keyword evidence="3" id="KW-1185">Reference proteome</keyword>
<evidence type="ECO:0000313" key="4">
    <source>
        <dbReference type="RefSeq" id="XP_011643753.1"/>
    </source>
</evidence>
<feature type="region of interest" description="Disordered" evidence="1">
    <location>
        <begin position="75"/>
        <end position="105"/>
    </location>
</feature>
<feature type="compositionally biased region" description="Pro residues" evidence="1">
    <location>
        <begin position="87"/>
        <end position="105"/>
    </location>
</feature>
<dbReference type="OrthoDB" id="7554978at2759"/>
<dbReference type="RefSeq" id="XP_011643753.1">
    <property type="nucleotide sequence ID" value="XM_011645451.2"/>
</dbReference>
<keyword evidence="2" id="KW-0812">Transmembrane</keyword>
<sequence length="105" mass="11227">MCYTNYGICIKATNARVDPTSVCLYIEPTMMIKLFLVTLLCVAVFADSPADNMNQGWMGPMRAAADQLQHFMGGQDSSLVKRAASPQGPPPPPQGPPSPPQSSSN</sequence>
<reference evidence="4" key="1">
    <citation type="submission" date="2025-08" db="UniProtKB">
        <authorList>
            <consortium name="RefSeq"/>
        </authorList>
    </citation>
    <scope>IDENTIFICATION</scope>
</reference>
<dbReference type="AlphaFoldDB" id="A0A6I9WPA4"/>
<evidence type="ECO:0000256" key="2">
    <source>
        <dbReference type="SAM" id="Phobius"/>
    </source>
</evidence>
<organism evidence="3 4">
    <name type="scientific">Pogonomyrmex barbatus</name>
    <name type="common">red harvester ant</name>
    <dbReference type="NCBI Taxonomy" id="144034"/>
    <lineage>
        <taxon>Eukaryota</taxon>
        <taxon>Metazoa</taxon>
        <taxon>Ecdysozoa</taxon>
        <taxon>Arthropoda</taxon>
        <taxon>Hexapoda</taxon>
        <taxon>Insecta</taxon>
        <taxon>Pterygota</taxon>
        <taxon>Neoptera</taxon>
        <taxon>Endopterygota</taxon>
        <taxon>Hymenoptera</taxon>
        <taxon>Apocrita</taxon>
        <taxon>Aculeata</taxon>
        <taxon>Formicoidea</taxon>
        <taxon>Formicidae</taxon>
        <taxon>Myrmicinae</taxon>
        <taxon>Pogonomyrmex</taxon>
    </lineage>
</organism>
<evidence type="ECO:0000313" key="3">
    <source>
        <dbReference type="Proteomes" id="UP000504615"/>
    </source>
</evidence>
<proteinExistence type="predicted"/>
<dbReference type="GeneID" id="105431334"/>
<accession>A0A6I9WPA4</accession>
<keyword evidence="2" id="KW-1133">Transmembrane helix</keyword>
<dbReference type="Proteomes" id="UP000504615">
    <property type="component" value="Unplaced"/>
</dbReference>
<keyword evidence="2" id="KW-0472">Membrane</keyword>
<name>A0A6I9WPA4_9HYME</name>
<protein>
    <submittedName>
        <fullName evidence="4">Uncharacterized protein LOC105431334</fullName>
    </submittedName>
</protein>
<gene>
    <name evidence="4" type="primary">LOC105431334</name>
</gene>
<evidence type="ECO:0000256" key="1">
    <source>
        <dbReference type="SAM" id="MobiDB-lite"/>
    </source>
</evidence>
<feature type="transmembrane region" description="Helical" evidence="2">
    <location>
        <begin position="30"/>
        <end position="48"/>
    </location>
</feature>
<dbReference type="KEGG" id="pbar:105431334"/>